<feature type="domain" description="AB hydrolase-1" evidence="1">
    <location>
        <begin position="23"/>
        <end position="146"/>
    </location>
</feature>
<dbReference type="InterPro" id="IPR050228">
    <property type="entry name" value="Carboxylesterase_BioH"/>
</dbReference>
<evidence type="ECO:0000313" key="3">
    <source>
        <dbReference type="Proteomes" id="UP001595699"/>
    </source>
</evidence>
<dbReference type="PRINTS" id="PR00111">
    <property type="entry name" value="ABHYDROLASE"/>
</dbReference>
<evidence type="ECO:0000313" key="2">
    <source>
        <dbReference type="EMBL" id="MFC3764903.1"/>
    </source>
</evidence>
<keyword evidence="3" id="KW-1185">Reference proteome</keyword>
<dbReference type="PANTHER" id="PTHR43194:SF2">
    <property type="entry name" value="PEROXISOMAL MEMBRANE PROTEIN LPX1"/>
    <property type="match status" value="1"/>
</dbReference>
<name>A0ABV7YLA4_9ACTN</name>
<dbReference type="Gene3D" id="3.40.50.1820">
    <property type="entry name" value="alpha/beta hydrolase"/>
    <property type="match status" value="1"/>
</dbReference>
<dbReference type="InterPro" id="IPR029058">
    <property type="entry name" value="AB_hydrolase_fold"/>
</dbReference>
<reference evidence="3" key="1">
    <citation type="journal article" date="2019" name="Int. J. Syst. Evol. Microbiol.">
        <title>The Global Catalogue of Microorganisms (GCM) 10K type strain sequencing project: providing services to taxonomists for standard genome sequencing and annotation.</title>
        <authorList>
            <consortium name="The Broad Institute Genomics Platform"/>
            <consortium name="The Broad Institute Genome Sequencing Center for Infectious Disease"/>
            <person name="Wu L."/>
            <person name="Ma J."/>
        </authorList>
    </citation>
    <scope>NUCLEOTIDE SEQUENCE [LARGE SCALE GENOMIC DNA]</scope>
    <source>
        <strain evidence="3">CGMCC 4.7241</strain>
    </source>
</reference>
<evidence type="ECO:0000259" key="1">
    <source>
        <dbReference type="Pfam" id="PF00561"/>
    </source>
</evidence>
<dbReference type="EMBL" id="JBHRZH010000036">
    <property type="protein sequence ID" value="MFC3764903.1"/>
    <property type="molecule type" value="Genomic_DNA"/>
</dbReference>
<dbReference type="SUPFAM" id="SSF53474">
    <property type="entry name" value="alpha/beta-Hydrolases"/>
    <property type="match status" value="1"/>
</dbReference>
<proteinExistence type="predicted"/>
<dbReference type="Proteomes" id="UP001595699">
    <property type="component" value="Unassembled WGS sequence"/>
</dbReference>
<comment type="caution">
    <text evidence="2">The sequence shown here is derived from an EMBL/GenBank/DDBJ whole genome shotgun (WGS) entry which is preliminary data.</text>
</comment>
<protein>
    <submittedName>
        <fullName evidence="2">Alpha/beta fold hydrolase</fullName>
    </submittedName>
</protein>
<dbReference type="GO" id="GO:0016787">
    <property type="term" value="F:hydrolase activity"/>
    <property type="evidence" value="ECO:0007669"/>
    <property type="project" value="UniProtKB-KW"/>
</dbReference>
<dbReference type="InterPro" id="IPR000073">
    <property type="entry name" value="AB_hydrolase_1"/>
</dbReference>
<sequence length="257" mass="27028">MRTLQLPSLPARISYVDVPGSVPAVVYVGGLGSATTAVFAETVAHPSMRHGRRSVLVDLIGSGWSESSSAFGATIEEHADVVAAVLAELGLRDVVLVGHSLGGSVGIALASRRPDLVSRLVVAEPNLDPGIGQVSAHIAKQDEAFFVERGFSALLAALEREEAWPYHATMRRWDPLILHRTAVSLLAERTPTFREQLCALEVPRTYVLGALSTGEAPAGLAEAGVRIVVIENAGHTMMDDDLDAFAAAVGAAVSGTY</sequence>
<organism evidence="2 3">
    <name type="scientific">Tenggerimyces flavus</name>
    <dbReference type="NCBI Taxonomy" id="1708749"/>
    <lineage>
        <taxon>Bacteria</taxon>
        <taxon>Bacillati</taxon>
        <taxon>Actinomycetota</taxon>
        <taxon>Actinomycetes</taxon>
        <taxon>Propionibacteriales</taxon>
        <taxon>Nocardioidaceae</taxon>
        <taxon>Tenggerimyces</taxon>
    </lineage>
</organism>
<keyword evidence="2" id="KW-0378">Hydrolase</keyword>
<dbReference type="RefSeq" id="WP_205119402.1">
    <property type="nucleotide sequence ID" value="NZ_JAFBCM010000001.1"/>
</dbReference>
<dbReference type="PANTHER" id="PTHR43194">
    <property type="entry name" value="HYDROLASE ALPHA/BETA FOLD FAMILY"/>
    <property type="match status" value="1"/>
</dbReference>
<accession>A0ABV7YLA4</accession>
<gene>
    <name evidence="2" type="ORF">ACFOUW_28975</name>
</gene>
<dbReference type="Pfam" id="PF00561">
    <property type="entry name" value="Abhydrolase_1"/>
    <property type="match status" value="1"/>
</dbReference>